<name>A0A921MGB1_9MICO</name>
<dbReference type="Proteomes" id="UP000784435">
    <property type="component" value="Unassembled WGS sequence"/>
</dbReference>
<reference evidence="1" key="1">
    <citation type="journal article" date="2021" name="PeerJ">
        <title>Extensive microbial diversity within the chicken gut microbiome revealed by metagenomics and culture.</title>
        <authorList>
            <person name="Gilroy R."/>
            <person name="Ravi A."/>
            <person name="Getino M."/>
            <person name="Pursley I."/>
            <person name="Horton D.L."/>
            <person name="Alikhan N.F."/>
            <person name="Baker D."/>
            <person name="Gharbi K."/>
            <person name="Hall N."/>
            <person name="Watson M."/>
            <person name="Adriaenssens E.M."/>
            <person name="Foster-Nyarko E."/>
            <person name="Jarju S."/>
            <person name="Secka A."/>
            <person name="Antonio M."/>
            <person name="Oren A."/>
            <person name="Chaudhuri R.R."/>
            <person name="La Ragione R."/>
            <person name="Hildebrand F."/>
            <person name="Pallen M.J."/>
        </authorList>
    </citation>
    <scope>NUCLEOTIDE SEQUENCE</scope>
    <source>
        <strain evidence="1">ChiGjej5B5-7349</strain>
    </source>
</reference>
<evidence type="ECO:0000313" key="1">
    <source>
        <dbReference type="EMBL" id="HJG81256.1"/>
    </source>
</evidence>
<reference evidence="1" key="2">
    <citation type="submission" date="2021-09" db="EMBL/GenBank/DDBJ databases">
        <authorList>
            <person name="Gilroy R."/>
        </authorList>
    </citation>
    <scope>NUCLEOTIDE SEQUENCE</scope>
    <source>
        <strain evidence="1">ChiGjej5B5-7349</strain>
    </source>
</reference>
<protein>
    <submittedName>
        <fullName evidence="1">Uncharacterized protein</fullName>
    </submittedName>
</protein>
<dbReference type="EMBL" id="DYUK01000286">
    <property type="protein sequence ID" value="HJG81256.1"/>
    <property type="molecule type" value="Genomic_DNA"/>
</dbReference>
<comment type="caution">
    <text evidence="1">The sequence shown here is derived from an EMBL/GenBank/DDBJ whole genome shotgun (WGS) entry which is preliminary data.</text>
</comment>
<dbReference type="RefSeq" id="WP_154653272.1">
    <property type="nucleotide sequence ID" value="NZ_CABKRC010000009.1"/>
</dbReference>
<gene>
    <name evidence="1" type="ORF">K8V08_12670</name>
</gene>
<proteinExistence type="predicted"/>
<organism evidence="1 2">
    <name type="scientific">Brevibacterium senegalense</name>
    <dbReference type="NCBI Taxonomy" id="1033736"/>
    <lineage>
        <taxon>Bacteria</taxon>
        <taxon>Bacillati</taxon>
        <taxon>Actinomycetota</taxon>
        <taxon>Actinomycetes</taxon>
        <taxon>Micrococcales</taxon>
        <taxon>Brevibacteriaceae</taxon>
        <taxon>Brevibacterium</taxon>
    </lineage>
</organism>
<dbReference type="AlphaFoldDB" id="A0A921MGB1"/>
<accession>A0A921MGB1</accession>
<sequence length="58" mass="6361">MFAMILVVTGALTGLYFFARGRAVCPVLDRIPVEQLTTDGVIHTIKRGWSAGGVDFHR</sequence>
<evidence type="ECO:0000313" key="2">
    <source>
        <dbReference type="Proteomes" id="UP000784435"/>
    </source>
</evidence>